<proteinExistence type="predicted"/>
<dbReference type="Proteomes" id="UP000031668">
    <property type="component" value="Unassembled WGS sequence"/>
</dbReference>
<accession>A0A0C2MR66</accession>
<feature type="compositionally biased region" description="Basic and acidic residues" evidence="1">
    <location>
        <begin position="164"/>
        <end position="173"/>
    </location>
</feature>
<protein>
    <submittedName>
        <fullName evidence="3">Uncharacterized protein</fullName>
    </submittedName>
</protein>
<reference evidence="3 4" key="1">
    <citation type="journal article" date="2014" name="Genome Biol. Evol.">
        <title>The genome of the myxosporean Thelohanellus kitauei shows adaptations to nutrient acquisition within its fish host.</title>
        <authorList>
            <person name="Yang Y."/>
            <person name="Xiong J."/>
            <person name="Zhou Z."/>
            <person name="Huo F."/>
            <person name="Miao W."/>
            <person name="Ran C."/>
            <person name="Liu Y."/>
            <person name="Zhang J."/>
            <person name="Feng J."/>
            <person name="Wang M."/>
            <person name="Wang M."/>
            <person name="Wang L."/>
            <person name="Yao B."/>
        </authorList>
    </citation>
    <scope>NUCLEOTIDE SEQUENCE [LARGE SCALE GENOMIC DNA]</scope>
    <source>
        <strain evidence="3">Wuqing</strain>
    </source>
</reference>
<comment type="caution">
    <text evidence="3">The sequence shown here is derived from an EMBL/GenBank/DDBJ whole genome shotgun (WGS) entry which is preliminary data.</text>
</comment>
<gene>
    <name evidence="2" type="ORF">RF11_03082</name>
    <name evidence="3" type="ORF">RF11_03085</name>
</gene>
<evidence type="ECO:0000313" key="2">
    <source>
        <dbReference type="EMBL" id="KII69738.1"/>
    </source>
</evidence>
<evidence type="ECO:0000256" key="1">
    <source>
        <dbReference type="SAM" id="MobiDB-lite"/>
    </source>
</evidence>
<dbReference type="EMBL" id="JWZT01002304">
    <property type="protein sequence ID" value="KII69741.1"/>
    <property type="molecule type" value="Genomic_DNA"/>
</dbReference>
<name>A0A0C2MR66_THEKT</name>
<sequence length="247" mass="28255">MDNELEFSLCNLSLGNNEYSLFRNFSTLYRFKLSVDTDYKISKYRWYYRFSDAGYKHETNPVELTIYILNIEFYDSYRFCQMPFPDRWYITRIPIQTNSTDLIYPCKPADPTTTTKCTPSVSTNIMSTTLQNPMSDVTKHSTESPGSISTSFIDTTLETSTSNEPEHSTESFKSKSRNIIHKTITTLISSESEPSTQSSLSHYTTLVDQTITTPRSNESELSTEFSSSLPTNFITELSASFINQSEN</sequence>
<keyword evidence="4" id="KW-1185">Reference proteome</keyword>
<organism evidence="3 4">
    <name type="scientific">Thelohanellus kitauei</name>
    <name type="common">Myxosporean</name>
    <dbReference type="NCBI Taxonomy" id="669202"/>
    <lineage>
        <taxon>Eukaryota</taxon>
        <taxon>Metazoa</taxon>
        <taxon>Cnidaria</taxon>
        <taxon>Myxozoa</taxon>
        <taxon>Myxosporea</taxon>
        <taxon>Bivalvulida</taxon>
        <taxon>Platysporina</taxon>
        <taxon>Myxobolidae</taxon>
        <taxon>Thelohanellus</taxon>
    </lineage>
</organism>
<evidence type="ECO:0000313" key="4">
    <source>
        <dbReference type="Proteomes" id="UP000031668"/>
    </source>
</evidence>
<dbReference type="EMBL" id="JWZT01002304">
    <property type="protein sequence ID" value="KII69738.1"/>
    <property type="molecule type" value="Genomic_DNA"/>
</dbReference>
<feature type="compositionally biased region" description="Polar residues" evidence="1">
    <location>
        <begin position="143"/>
        <end position="163"/>
    </location>
</feature>
<dbReference type="AlphaFoldDB" id="A0A0C2MR66"/>
<feature type="region of interest" description="Disordered" evidence="1">
    <location>
        <begin position="134"/>
        <end position="174"/>
    </location>
</feature>
<evidence type="ECO:0000313" key="3">
    <source>
        <dbReference type="EMBL" id="KII69741.1"/>
    </source>
</evidence>